<evidence type="ECO:0000256" key="8">
    <source>
        <dbReference type="ARBA" id="ARBA00023012"/>
    </source>
</evidence>
<evidence type="ECO:0000256" key="13">
    <source>
        <dbReference type="SAM" id="SignalP"/>
    </source>
</evidence>
<evidence type="ECO:0000259" key="14">
    <source>
        <dbReference type="SMART" id="SM00342"/>
    </source>
</evidence>
<dbReference type="Gene3D" id="1.10.10.60">
    <property type="entry name" value="Homeodomain-like"/>
    <property type="match status" value="1"/>
</dbReference>
<organism evidence="18 19">
    <name type="scientific">Chitinophaga silvisoli</name>
    <dbReference type="NCBI Taxonomy" id="2291814"/>
    <lineage>
        <taxon>Bacteria</taxon>
        <taxon>Pseudomonadati</taxon>
        <taxon>Bacteroidota</taxon>
        <taxon>Chitinophagia</taxon>
        <taxon>Chitinophagales</taxon>
        <taxon>Chitinophagaceae</taxon>
        <taxon>Chitinophaga</taxon>
    </lineage>
</organism>
<dbReference type="Gene3D" id="3.40.50.2300">
    <property type="match status" value="1"/>
</dbReference>
<dbReference type="InterPro" id="IPR036890">
    <property type="entry name" value="HATPase_C_sf"/>
</dbReference>
<feature type="domain" description="HTH araC/xylS-type" evidence="14">
    <location>
        <begin position="1341"/>
        <end position="1424"/>
    </location>
</feature>
<keyword evidence="8" id="KW-0902">Two-component regulatory system</keyword>
<feature type="chain" id="PRO_5017589518" description="histidine kinase" evidence="13">
    <location>
        <begin position="36"/>
        <end position="1431"/>
    </location>
</feature>
<evidence type="ECO:0000259" key="17">
    <source>
        <dbReference type="SMART" id="SM00448"/>
    </source>
</evidence>
<dbReference type="Pfam" id="PF07495">
    <property type="entry name" value="Y_Y_Y"/>
    <property type="match status" value="1"/>
</dbReference>
<keyword evidence="12" id="KW-1133">Transmembrane helix</keyword>
<evidence type="ECO:0000256" key="5">
    <source>
        <dbReference type="ARBA" id="ARBA00022741"/>
    </source>
</evidence>
<keyword evidence="12" id="KW-0472">Membrane</keyword>
<dbReference type="GO" id="GO:0000155">
    <property type="term" value="F:phosphorelay sensor kinase activity"/>
    <property type="evidence" value="ECO:0007669"/>
    <property type="project" value="InterPro"/>
</dbReference>
<evidence type="ECO:0000256" key="10">
    <source>
        <dbReference type="ARBA" id="ARBA00023125"/>
    </source>
</evidence>
<dbReference type="InterPro" id="IPR011006">
    <property type="entry name" value="CheY-like_superfamily"/>
</dbReference>
<dbReference type="FunFam" id="2.60.40.10:FF:000791">
    <property type="entry name" value="Two-component system sensor histidine kinase/response regulator"/>
    <property type="match status" value="1"/>
</dbReference>
<dbReference type="Proteomes" id="UP000261174">
    <property type="component" value="Unassembled WGS sequence"/>
</dbReference>
<evidence type="ECO:0000256" key="4">
    <source>
        <dbReference type="ARBA" id="ARBA00022679"/>
    </source>
</evidence>
<dbReference type="InterPro" id="IPR003594">
    <property type="entry name" value="HATPase_dom"/>
</dbReference>
<dbReference type="Gene3D" id="3.30.565.10">
    <property type="entry name" value="Histidine kinase-like ATPase, C-terminal domain"/>
    <property type="match status" value="1"/>
</dbReference>
<keyword evidence="6" id="KW-0418">Kinase</keyword>
<evidence type="ECO:0000256" key="11">
    <source>
        <dbReference type="ARBA" id="ARBA00023163"/>
    </source>
</evidence>
<dbReference type="EC" id="2.7.13.3" evidence="2"/>
<keyword evidence="11" id="KW-0804">Transcription</keyword>
<keyword evidence="3" id="KW-0597">Phosphoprotein</keyword>
<evidence type="ECO:0000313" key="18">
    <source>
        <dbReference type="EMBL" id="RFM33926.1"/>
    </source>
</evidence>
<dbReference type="SMART" id="SM00448">
    <property type="entry name" value="REC"/>
    <property type="match status" value="1"/>
</dbReference>
<dbReference type="Pfam" id="PF12833">
    <property type="entry name" value="HTH_18"/>
    <property type="match status" value="1"/>
</dbReference>
<dbReference type="InterPro" id="IPR013783">
    <property type="entry name" value="Ig-like_fold"/>
</dbReference>
<dbReference type="PANTHER" id="PTHR43547:SF2">
    <property type="entry name" value="HYBRID SIGNAL TRANSDUCTION HISTIDINE KINASE C"/>
    <property type="match status" value="1"/>
</dbReference>
<dbReference type="InterPro" id="IPR003661">
    <property type="entry name" value="HisK_dim/P_dom"/>
</dbReference>
<dbReference type="FunFam" id="3.30.565.10:FF:000037">
    <property type="entry name" value="Hybrid sensor histidine kinase/response regulator"/>
    <property type="match status" value="1"/>
</dbReference>
<dbReference type="InterPro" id="IPR018060">
    <property type="entry name" value="HTH_AraC"/>
</dbReference>
<keyword evidence="12" id="KW-0812">Transmembrane</keyword>
<evidence type="ECO:0000256" key="7">
    <source>
        <dbReference type="ARBA" id="ARBA00022840"/>
    </source>
</evidence>
<dbReference type="CDD" id="cd17574">
    <property type="entry name" value="REC_OmpR"/>
    <property type="match status" value="1"/>
</dbReference>
<sequence length="1431" mass="160795">MPAKKNVMRLQQLFLLFGGLVLPSLTGQSALSAHAKEKYSFLSAPENNLHESATPARKVNPDTDPSANIRLEQLTTHDGLSQNTVRCLLQDRKGFIWAGTLNGLNRYDGRKFTVYRTDIGTPQPISDNRIRSLYEDKKGMIWVKTAEGHFHCFDPGKEAFVNIIPDSADLAYDYLYEGTKGVWLYSKSNGCLHNGRHYALGTVHFIFEDPEHTTWIGSDRNLFKLDGRGNAIPVFEGNFIKAISKDQQLYFLKKQGLLIYNLSTHTSSFNELSPLPQGTILTDAAVLTKDRILLGTHQNGLQIMDLQNNVLIPGTRLFGEAIPGHIDIETDQDHGIWINNHSGNVWYFDPLQEFSQRITLIPASVMKVIDDCRFAFAADHKGKVWITTYGGGLYCFDKSARQAQHFVYAPDNPNGLSTNYLLSVIADRSGLIWVGAEHTGLQKLTPQSLHVTHILPEAQTPEKYASNGVKTIFEDSYKRIWVSTRNGTLYLYNDQLEKTRSLEHLLPGQCSNIYCMTEDARGYLWIGTKGDGVYIVHRDSLQQRARHFLLPSGDNRLVYTIMQDRQQRMWVGTFGSGLYLAAYNGGNQLEWKNFLHDGVTPVYIRCLMQDRHNQLWAGTNNGLLVFNPDHLLAGKSNITTYQAGLGSNEIKSLCEDHKGRIWIGTTGGGFSRFVPQKKTFINYTTEQGLSHDVVNSMLEDAQGNLWVSTENGLTRFNPEKSTFEVFYFANNALGNLFSEGACFRRDNGQLLWGSLNGFYSFFPEQFKTGNGDAPVLLTGLSIAGNAVPLEESISTAKSITLEPGQKVFSLSFASLALRNPQQNKYTYILENYEDEWNAPTSYNVATYRNLPPGKYTFKVRGTNDDGTWSKQEARIEITVLPPFWRSNFAIILSLGLIIGMVMCVIVVNRRIHRLQHAVTLEKELTEYKLNFFTDISHEFRTPLSLIVSAMEQLIPGKQSGRHLHIMQRQVAHLMRLADQLLDFRKIQHKKLQLQVQETEIIQFIQDICNGFSDLAAQKQITLSFQANVDAYMAWVDQGKLDKMLYNLLSNAHKFTPAGGKITLLVHIADQLCIKVIDSGIAIPAEKQHMVFQRFTQLNFSPTGTGIGLSLTKELVTLHKGEISFENNADSGVTFTIHLPIHKQAYVADEIAAQTVCKAPVMPFIDDTDTVEIGAPSSRYSVLIIEDNPDISAYLATTLGRYFQIHTAANGREGLELAIAQSPDLIVCDIMLPEMSGLDITHKIRSEFQTCHIPVVLLTALSSGEHQLQGIDAGADAYITKPFSTRFLLTTIIRIIEQREKIRKRFANDPGFFAVHISENEADQQFLEKINMIIEKNLDNAQFSVDDFALAMKMGRTLFYKKVKGLSGYSPNEYIRLVRVKKAAELLNTGEYTVAEVAYKVGMNDPFYFSKCFKTQFGVPPSVHLKKVKAAG</sequence>
<dbReference type="CDD" id="cd00082">
    <property type="entry name" value="HisKA"/>
    <property type="match status" value="1"/>
</dbReference>
<dbReference type="Gene3D" id="1.10.287.130">
    <property type="match status" value="1"/>
</dbReference>
<evidence type="ECO:0000259" key="16">
    <source>
        <dbReference type="SMART" id="SM00388"/>
    </source>
</evidence>
<keyword evidence="9" id="KW-0805">Transcription regulation</keyword>
<dbReference type="Pfam" id="PF02518">
    <property type="entry name" value="HATPase_c"/>
    <property type="match status" value="1"/>
</dbReference>
<evidence type="ECO:0000256" key="12">
    <source>
        <dbReference type="SAM" id="Phobius"/>
    </source>
</evidence>
<dbReference type="SUPFAM" id="SSF46689">
    <property type="entry name" value="Homeodomain-like"/>
    <property type="match status" value="1"/>
</dbReference>
<dbReference type="InterPro" id="IPR009057">
    <property type="entry name" value="Homeodomain-like_sf"/>
</dbReference>
<dbReference type="InterPro" id="IPR011110">
    <property type="entry name" value="Reg_prop"/>
</dbReference>
<dbReference type="SMART" id="SM00388">
    <property type="entry name" value="HisKA"/>
    <property type="match status" value="1"/>
</dbReference>
<gene>
    <name evidence="18" type="ORF">DXN04_18415</name>
</gene>
<dbReference type="GO" id="GO:0005524">
    <property type="term" value="F:ATP binding"/>
    <property type="evidence" value="ECO:0007669"/>
    <property type="project" value="UniProtKB-KW"/>
</dbReference>
<evidence type="ECO:0000256" key="1">
    <source>
        <dbReference type="ARBA" id="ARBA00000085"/>
    </source>
</evidence>
<dbReference type="PROSITE" id="PS00041">
    <property type="entry name" value="HTH_ARAC_FAMILY_1"/>
    <property type="match status" value="1"/>
</dbReference>
<comment type="catalytic activity">
    <reaction evidence="1">
        <text>ATP + protein L-histidine = ADP + protein N-phospho-L-histidine.</text>
        <dbReference type="EC" id="2.7.13.3"/>
    </reaction>
</comment>
<dbReference type="PANTHER" id="PTHR43547">
    <property type="entry name" value="TWO-COMPONENT HISTIDINE KINASE"/>
    <property type="match status" value="1"/>
</dbReference>
<dbReference type="GO" id="GO:0043565">
    <property type="term" value="F:sequence-specific DNA binding"/>
    <property type="evidence" value="ECO:0007669"/>
    <property type="project" value="InterPro"/>
</dbReference>
<dbReference type="Gene3D" id="2.130.10.10">
    <property type="entry name" value="YVTN repeat-like/Quinoprotein amine dehydrogenase"/>
    <property type="match status" value="3"/>
</dbReference>
<name>A0A3E1P184_9BACT</name>
<dbReference type="SMART" id="SM00342">
    <property type="entry name" value="HTH_ARAC"/>
    <property type="match status" value="1"/>
</dbReference>
<dbReference type="Pfam" id="PF07494">
    <property type="entry name" value="Reg_prop"/>
    <property type="match status" value="6"/>
</dbReference>
<feature type="domain" description="Signal transduction histidine kinase dimerisation/phosphoacceptor" evidence="16">
    <location>
        <begin position="927"/>
        <end position="989"/>
    </location>
</feature>
<evidence type="ECO:0000256" key="6">
    <source>
        <dbReference type="ARBA" id="ARBA00022777"/>
    </source>
</evidence>
<keyword evidence="7" id="KW-0067">ATP-binding</keyword>
<evidence type="ECO:0000256" key="2">
    <source>
        <dbReference type="ARBA" id="ARBA00012438"/>
    </source>
</evidence>
<keyword evidence="5" id="KW-0547">Nucleotide-binding</keyword>
<dbReference type="InterPro" id="IPR001789">
    <property type="entry name" value="Sig_transdc_resp-reg_receiver"/>
</dbReference>
<keyword evidence="13" id="KW-0732">Signal</keyword>
<keyword evidence="4" id="KW-0808">Transferase</keyword>
<proteinExistence type="predicted"/>
<evidence type="ECO:0000259" key="15">
    <source>
        <dbReference type="SMART" id="SM00387"/>
    </source>
</evidence>
<protein>
    <recommendedName>
        <fullName evidence="2">histidine kinase</fullName>
        <ecNumber evidence="2">2.7.13.3</ecNumber>
    </recommendedName>
</protein>
<feature type="domain" description="Response regulatory" evidence="17">
    <location>
        <begin position="1179"/>
        <end position="1291"/>
    </location>
</feature>
<evidence type="ECO:0000256" key="3">
    <source>
        <dbReference type="ARBA" id="ARBA00022553"/>
    </source>
</evidence>
<accession>A0A3E1P184</accession>
<dbReference type="SUPFAM" id="SSF63829">
    <property type="entry name" value="Calcium-dependent phosphotriesterase"/>
    <property type="match status" value="3"/>
</dbReference>
<keyword evidence="19" id="KW-1185">Reference proteome</keyword>
<dbReference type="PRINTS" id="PR00344">
    <property type="entry name" value="BCTRLSENSOR"/>
</dbReference>
<dbReference type="InterPro" id="IPR011123">
    <property type="entry name" value="Y_Y_Y"/>
</dbReference>
<dbReference type="EMBL" id="QTJV01000006">
    <property type="protein sequence ID" value="RFM33926.1"/>
    <property type="molecule type" value="Genomic_DNA"/>
</dbReference>
<dbReference type="GO" id="GO:0003700">
    <property type="term" value="F:DNA-binding transcription factor activity"/>
    <property type="evidence" value="ECO:0007669"/>
    <property type="project" value="InterPro"/>
</dbReference>
<dbReference type="SUPFAM" id="SSF47384">
    <property type="entry name" value="Homodimeric domain of signal transducing histidine kinase"/>
    <property type="match status" value="1"/>
</dbReference>
<dbReference type="SUPFAM" id="SSF52172">
    <property type="entry name" value="CheY-like"/>
    <property type="match status" value="1"/>
</dbReference>
<comment type="caution">
    <text evidence="18">The sequence shown here is derived from an EMBL/GenBank/DDBJ whole genome shotgun (WGS) entry which is preliminary data.</text>
</comment>
<reference evidence="18 19" key="1">
    <citation type="submission" date="2018-08" db="EMBL/GenBank/DDBJ databases">
        <title>Chitinophaga sp. K20C18050901, a novel bacterium isolated from forest soil.</title>
        <authorList>
            <person name="Wang C."/>
        </authorList>
    </citation>
    <scope>NUCLEOTIDE SEQUENCE [LARGE SCALE GENOMIC DNA]</scope>
    <source>
        <strain evidence="18 19">K20C18050901</strain>
    </source>
</reference>
<evidence type="ECO:0000256" key="9">
    <source>
        <dbReference type="ARBA" id="ARBA00023015"/>
    </source>
</evidence>
<dbReference type="Pfam" id="PF00072">
    <property type="entry name" value="Response_reg"/>
    <property type="match status" value="1"/>
</dbReference>
<evidence type="ECO:0000313" key="19">
    <source>
        <dbReference type="Proteomes" id="UP000261174"/>
    </source>
</evidence>
<dbReference type="Pfam" id="PF00512">
    <property type="entry name" value="HisKA"/>
    <property type="match status" value="1"/>
</dbReference>
<dbReference type="InterPro" id="IPR004358">
    <property type="entry name" value="Sig_transdc_His_kin-like_C"/>
</dbReference>
<feature type="signal peptide" evidence="13">
    <location>
        <begin position="1"/>
        <end position="35"/>
    </location>
</feature>
<feature type="domain" description="Histidine kinase/HSP90-like ATPase" evidence="15">
    <location>
        <begin position="1035"/>
        <end position="1142"/>
    </location>
</feature>
<dbReference type="InterPro" id="IPR036097">
    <property type="entry name" value="HisK_dim/P_sf"/>
</dbReference>
<feature type="transmembrane region" description="Helical" evidence="12">
    <location>
        <begin position="888"/>
        <end position="907"/>
    </location>
</feature>
<dbReference type="InterPro" id="IPR018062">
    <property type="entry name" value="HTH_AraC-typ_CS"/>
</dbReference>
<dbReference type="SUPFAM" id="SSF55874">
    <property type="entry name" value="ATPase domain of HSP90 chaperone/DNA topoisomerase II/histidine kinase"/>
    <property type="match status" value="1"/>
</dbReference>
<dbReference type="InterPro" id="IPR015943">
    <property type="entry name" value="WD40/YVTN_repeat-like_dom_sf"/>
</dbReference>
<dbReference type="Gene3D" id="2.60.40.10">
    <property type="entry name" value="Immunoglobulins"/>
    <property type="match status" value="1"/>
</dbReference>
<dbReference type="SMART" id="SM00387">
    <property type="entry name" value="HATPase_c"/>
    <property type="match status" value="1"/>
</dbReference>
<keyword evidence="10" id="KW-0238">DNA-binding</keyword>